<feature type="domain" description="DUF362" evidence="1">
    <location>
        <begin position="43"/>
        <end position="245"/>
    </location>
</feature>
<reference evidence="3" key="1">
    <citation type="submission" date="2016-11" db="EMBL/GenBank/DDBJ databases">
        <authorList>
            <person name="Varghese N."/>
            <person name="Submissions S."/>
        </authorList>
    </citation>
    <scope>NUCLEOTIDE SEQUENCE [LARGE SCALE GENOMIC DNA]</scope>
    <source>
        <strain evidence="3">DSM 15518</strain>
    </source>
</reference>
<sequence length="312" mass="34275">MKSIRRVPESIVAITQAQSEIDSLRYALDLLPINNIIKTGDKVVITPNWVKSQYPSSATVVGPNTLQSLIRYIKNKNPSKIYIATGSGGNQTPDVMKYVGYDKIIQEENVEFVDLNYGPYTTIKLDHNIIPSTKINKLIDEMDVLISFTQLKHHEEATMSAGIKNIALGWPPGEIHGFPKKNLGIHDDLHGFIVAMAKKIPIDLTIISADKAMIGSGPSDGKAVDTKGIIIAGTDPVACDTIGARMLGFLPQAVQYLYRLYNEGVGEAKPENMKIEGMLLEEAEKIFTRAAYGSEIIIDKGKIKDIHGNTQK</sequence>
<evidence type="ECO:0000259" key="1">
    <source>
        <dbReference type="Pfam" id="PF04015"/>
    </source>
</evidence>
<gene>
    <name evidence="2" type="ORF">SAMN02744037_01941</name>
</gene>
<organism evidence="2 3">
    <name type="scientific">Tepidibacter formicigenes DSM 15518</name>
    <dbReference type="NCBI Taxonomy" id="1123349"/>
    <lineage>
        <taxon>Bacteria</taxon>
        <taxon>Bacillati</taxon>
        <taxon>Bacillota</taxon>
        <taxon>Clostridia</taxon>
        <taxon>Peptostreptococcales</taxon>
        <taxon>Peptostreptococcaceae</taxon>
        <taxon>Tepidibacter</taxon>
    </lineage>
</organism>
<evidence type="ECO:0000313" key="2">
    <source>
        <dbReference type="EMBL" id="SHK23370.1"/>
    </source>
</evidence>
<protein>
    <submittedName>
        <fullName evidence="2">Uncharacterized conserved protein, DUF362 family</fullName>
    </submittedName>
</protein>
<dbReference type="AlphaFoldDB" id="A0A1M6QTD2"/>
<dbReference type="EMBL" id="FRAE01000047">
    <property type="protein sequence ID" value="SHK23370.1"/>
    <property type="molecule type" value="Genomic_DNA"/>
</dbReference>
<accession>A0A1M6QTD2</accession>
<keyword evidence="3" id="KW-1185">Reference proteome</keyword>
<dbReference type="RefSeq" id="WP_072889472.1">
    <property type="nucleotide sequence ID" value="NZ_FRAE01000047.1"/>
</dbReference>
<proteinExistence type="predicted"/>
<dbReference type="Gene3D" id="3.40.50.11440">
    <property type="match status" value="1"/>
</dbReference>
<evidence type="ECO:0000313" key="3">
    <source>
        <dbReference type="Proteomes" id="UP000242497"/>
    </source>
</evidence>
<dbReference type="STRING" id="1123349.SAMN02744037_01941"/>
<name>A0A1M6QTD2_9FIRM</name>
<dbReference type="OrthoDB" id="1729741at2"/>
<dbReference type="Pfam" id="PF04015">
    <property type="entry name" value="DUF362"/>
    <property type="match status" value="1"/>
</dbReference>
<dbReference type="InterPro" id="IPR007160">
    <property type="entry name" value="DUF362"/>
</dbReference>
<dbReference type="Proteomes" id="UP000242497">
    <property type="component" value="Unassembled WGS sequence"/>
</dbReference>